<keyword evidence="15" id="KW-1185">Reference proteome</keyword>
<dbReference type="InterPro" id="IPR009003">
    <property type="entry name" value="Peptidase_S1_PA"/>
</dbReference>
<feature type="domain" description="Fibronectin type-III" evidence="13">
    <location>
        <begin position="524"/>
        <end position="623"/>
    </location>
</feature>
<dbReference type="Pfam" id="PF00041">
    <property type="entry name" value="fn3"/>
    <property type="match status" value="3"/>
</dbReference>
<dbReference type="InterPro" id="IPR013783">
    <property type="entry name" value="Ig-like_fold"/>
</dbReference>
<feature type="region of interest" description="Disordered" evidence="9">
    <location>
        <begin position="2009"/>
        <end position="2030"/>
    </location>
</feature>
<dbReference type="PROSITE" id="PS00098">
    <property type="entry name" value="THIOLASE_1"/>
    <property type="match status" value="1"/>
</dbReference>
<feature type="domain" description="MAM" evidence="11">
    <location>
        <begin position="1565"/>
        <end position="1716"/>
    </location>
</feature>
<dbReference type="SMART" id="SM00042">
    <property type="entry name" value="CUB"/>
    <property type="match status" value="2"/>
</dbReference>
<evidence type="ECO:0000259" key="11">
    <source>
        <dbReference type="PROSITE" id="PS50060"/>
    </source>
</evidence>
<evidence type="ECO:0000313" key="14">
    <source>
        <dbReference type="EMBL" id="RMX56626.1"/>
    </source>
</evidence>
<keyword evidence="7" id="KW-1015">Disulfide bond</keyword>
<dbReference type="FunFam" id="2.40.10.10:FF:000077">
    <property type="entry name" value="Predicted protein"/>
    <property type="match status" value="1"/>
</dbReference>
<evidence type="ECO:0000259" key="12">
    <source>
        <dbReference type="PROSITE" id="PS50240"/>
    </source>
</evidence>
<sequence length="2132" mass="235286">ICRDCRTAIVPDTKITVTEACSSSIAGIAKGIENVSLFDCSEYMKIFDTNGVQVFHRGGCDSTTSGLSVEVPFGDGHSITLAILFSYRYSYANVQYAMLYQPLSSAQLVPSWNISISDTTTSSMTVQWSNFPLTSQSIQRLLVGYREHNSNVSLIFETQSYYNTHYTGKVLGSYQYYDVQLIAVASNSSNGTFSSRKEIARTNEGVPSSAPSNVRLTNLQSHEVKVQWDPIPPETANGILLGYRVFYQEYWYSGLLQNMDTKSPNVHMLILRDLKSAQRYQISVAAFTSQGAGSQSYLRYITTGCGGHLNQSFGQVHIGSNRNYYHLSCTWNIVNVGIQRAVTFIWINDLYMSYSSDYIKILDGNGSVVLHQHGYSGIQENIHLEVEFGNTENITMQTSLSSSYSHFQLSYGTLKRGLQSALLTANWNFTVENVTSTSVSVFWINLEFLISEQVLHYITLLRSANGSSVLNAVITSGNTTSGNISGLSTYTEYQITIVGVGSDGQAHNSSKSTFWTEEGVPSRAPSNVRLSNLQLNDIRVQWDPLAQHYVNGRLQGYRVRVYEYGYYYYGFLIQTLETGGPNVHTMKVGGLKAAQRYRISVTAFTSKGEGPQSYWRYITTGCGGNVNQSFGVIQVGQRGYYSSSVKCDWEIGNSGINQPILIVSFEDLYISSYLEYLKIIDGNGVTVFHHTGYSSSPLKTSLLVNYGSGNNVKVQIYFYNNWSQFKLKYGIVNQDLQSAVFVSNWNVTIGNTTEKSIGIQWENVNEVLNQKIRHLFGLLQTSNGTILNAKIMSGNTTSVVFVGLLSYRQYSVAIIGVANDGQAYKSANITAWTDEGVPSRAPLNIAFTKVESTEITVHWDPLSLQYVNGRLQGYRVYFQVFTYYYSPLKKNSVTVNATKITLTGLNPGQRYDVSVSAFTSKGEGPLSFRYYVTTACEITLNQSSGLIDVTQTDYKNLYCDWTIGNFGITNAVVLFLFDQLAFDSCSEHLKIFSGNGTLKYHKEGCCPSNPGSFVEIPFMQSDNIEVNILLTELQSRITSHFVILKHGLYSATYTPGWLASVDNITSSSLLIQWSNLTRFINRRILHYIVLLSSSDRSAPYNAIVDGSRLDIEINGLDHSQRYHMEVFGVDALGYCHKALEVNATTKNVSCGYRPSGMRIVGGSVAPINSWPWQAMLRDSYGWQFCGGSLIHPLWVVTATHCVQGKSASSVKVVLGAHYKSYGNVSTEQNFDVVKIIEHESYDSPYSWSNDIALLQLSKPAKLGKGVGLVCLPDMSFQLPFDSPNKKCWITGWGKLSYYGMSPNELMQVDIPLVSKQRCLASYPGKIDDSMICVGQDEGGIGGCQGDSGGPLVCEFSGKWYLEGATSWGGIPCADPLKYTVYANIRHLKSWITSKMSSFPVPGVTAFHLSCNFDNSLCSGWDQSYSDDFDWTRRRGSTPSWATGPSYDHTSGSGYYMYIEASSPRDIGDKAKLELSLCGNGDEACLTFYYHMYGLTMGTLKVLSGNVVVFSASGNKGNYWQKAERTIYLDKVVTFEGIVGSSYEGDIAIDDVSIKRGRCLTSTATTSCNFDSGLCSGWWQSYSDVFDWTLNSGSTPSYNTGPDYDHTTGFGYYMYIEATYQNDGDNAKLKLYLNGNGEVSCLGFYYHMYGDTIGALNVYSENHLIFSSTGNHGNLWIKAERTIYLDTTLTFEGIVGYSFTGDIAIDDVTVSRGSCSGQTPPPTWYPVPTTLKPSSKPTNSSSVTTIHTQKPSIPPSTWYPVPTTLKPSSKPISSSDVTTIYTHKPSIAPPTWYPVPTTFKPSSKPVNSSNVTTIHTQKPSIPPSTWYPVPTTLKPSSKPISSNNVTTIYTHKPSIPDDSPTTKGIFTSTHVVTFKPTTIHRIPSAKEMQEAVMLKMKNFEMKKWKEMEADFKREITSAANKYCADGGASCRTSLRRRRSSDSMKFSADMVQIVPGYPMPSPDDPSITLLAFYLKLPGGVGDNVVSENVLKNIVKSDMKSIEGSMGVSITTVQSMPTTPPRIDVDQEDETDDEGSISTSVIVGVALGSLFLLGIIIAVTLFIKSTRFGPKCRALSTDKVNQGIDVTQEALHGNADKHGVTFSKPRGIAYDNSAYVSVEQATASARQGGIIPIKF</sequence>
<dbReference type="Proteomes" id="UP000275408">
    <property type="component" value="Unassembled WGS sequence"/>
</dbReference>
<dbReference type="InterPro" id="IPR043504">
    <property type="entry name" value="Peptidase_S1_PA_chymotrypsin"/>
</dbReference>
<dbReference type="SUPFAM" id="SSF49899">
    <property type="entry name" value="Concanavalin A-like lectins/glucanases"/>
    <property type="match status" value="2"/>
</dbReference>
<dbReference type="PROSITE" id="PS50060">
    <property type="entry name" value="MAM_2"/>
    <property type="match status" value="2"/>
</dbReference>
<dbReference type="InterPro" id="IPR001314">
    <property type="entry name" value="Peptidase_S1A"/>
</dbReference>
<dbReference type="InterPro" id="IPR036116">
    <property type="entry name" value="FN3_sf"/>
</dbReference>
<evidence type="ECO:0000256" key="9">
    <source>
        <dbReference type="SAM" id="MobiDB-lite"/>
    </source>
</evidence>
<organism evidence="14 15">
    <name type="scientific">Pocillopora damicornis</name>
    <name type="common">Cauliflower coral</name>
    <name type="synonym">Millepora damicornis</name>
    <dbReference type="NCBI Taxonomy" id="46731"/>
    <lineage>
        <taxon>Eukaryota</taxon>
        <taxon>Metazoa</taxon>
        <taxon>Cnidaria</taxon>
        <taxon>Anthozoa</taxon>
        <taxon>Hexacorallia</taxon>
        <taxon>Scleractinia</taxon>
        <taxon>Astrocoeniina</taxon>
        <taxon>Pocilloporidae</taxon>
        <taxon>Pocillopora</taxon>
    </lineage>
</organism>
<dbReference type="GO" id="GO:0004252">
    <property type="term" value="F:serine-type endopeptidase activity"/>
    <property type="evidence" value="ECO:0007669"/>
    <property type="project" value="InterPro"/>
</dbReference>
<feature type="domain" description="Fibronectin type-III" evidence="13">
    <location>
        <begin position="425"/>
        <end position="519"/>
    </location>
</feature>
<dbReference type="InterPro" id="IPR013320">
    <property type="entry name" value="ConA-like_dom_sf"/>
</dbReference>
<evidence type="ECO:0000256" key="2">
    <source>
        <dbReference type="ARBA" id="ARBA00022670"/>
    </source>
</evidence>
<feature type="domain" description="MAM" evidence="11">
    <location>
        <begin position="1408"/>
        <end position="1560"/>
    </location>
</feature>
<evidence type="ECO:0000256" key="6">
    <source>
        <dbReference type="ARBA" id="ARBA00022825"/>
    </source>
</evidence>
<evidence type="ECO:0000256" key="8">
    <source>
        <dbReference type="RuleBase" id="RU363034"/>
    </source>
</evidence>
<dbReference type="PROSITE" id="PS00134">
    <property type="entry name" value="TRYPSIN_HIS"/>
    <property type="match status" value="1"/>
</dbReference>
<dbReference type="InterPro" id="IPR018114">
    <property type="entry name" value="TRYPSIN_HIS"/>
</dbReference>
<dbReference type="CDD" id="cd06263">
    <property type="entry name" value="MAM"/>
    <property type="match status" value="2"/>
</dbReference>
<dbReference type="GO" id="GO:0016020">
    <property type="term" value="C:membrane"/>
    <property type="evidence" value="ECO:0007669"/>
    <property type="project" value="InterPro"/>
</dbReference>
<feature type="compositionally biased region" description="Polar residues" evidence="9">
    <location>
        <begin position="1802"/>
        <end position="1818"/>
    </location>
</feature>
<dbReference type="InterPro" id="IPR000998">
    <property type="entry name" value="MAM_dom"/>
</dbReference>
<dbReference type="SMART" id="SM00137">
    <property type="entry name" value="MAM"/>
    <property type="match status" value="2"/>
</dbReference>
<feature type="domain" description="Fibronectin type-III" evidence="13">
    <location>
        <begin position="841"/>
        <end position="937"/>
    </location>
</feature>
<feature type="domain" description="Peptidase S1" evidence="12">
    <location>
        <begin position="1159"/>
        <end position="1396"/>
    </location>
</feature>
<evidence type="ECO:0000256" key="4">
    <source>
        <dbReference type="ARBA" id="ARBA00022737"/>
    </source>
</evidence>
<dbReference type="PROSITE" id="PS50240">
    <property type="entry name" value="TRYPSIN_DOM"/>
    <property type="match status" value="1"/>
</dbReference>
<comment type="caution">
    <text evidence="14">The sequence shown here is derived from an EMBL/GenBank/DDBJ whole genome shotgun (WGS) entry which is preliminary data.</text>
</comment>
<dbReference type="SUPFAM" id="SSF50494">
    <property type="entry name" value="Trypsin-like serine proteases"/>
    <property type="match status" value="1"/>
</dbReference>
<dbReference type="PROSITE" id="PS50853">
    <property type="entry name" value="FN3"/>
    <property type="match status" value="6"/>
</dbReference>
<keyword evidence="5 8" id="KW-0378">Hydrolase</keyword>
<proteinExistence type="inferred from homology"/>
<dbReference type="Gene3D" id="2.60.120.200">
    <property type="match status" value="2"/>
</dbReference>
<dbReference type="OrthoDB" id="5980415at2759"/>
<reference evidence="14 15" key="1">
    <citation type="journal article" date="2018" name="Sci. Rep.">
        <title>Comparative analysis of the Pocillopora damicornis genome highlights role of immune system in coral evolution.</title>
        <authorList>
            <person name="Cunning R."/>
            <person name="Bay R.A."/>
            <person name="Gillette P."/>
            <person name="Baker A.C."/>
            <person name="Traylor-Knowles N."/>
        </authorList>
    </citation>
    <scope>NUCLEOTIDE SEQUENCE [LARGE SCALE GENOMIC DNA]</scope>
    <source>
        <strain evidence="14">RSMAS</strain>
        <tissue evidence="14">Whole animal</tissue>
    </source>
</reference>
<feature type="domain" description="Fibronectin type-III" evidence="13">
    <location>
        <begin position="110"/>
        <end position="205"/>
    </location>
</feature>
<evidence type="ECO:0000313" key="15">
    <source>
        <dbReference type="Proteomes" id="UP000275408"/>
    </source>
</evidence>
<keyword evidence="4" id="KW-0677">Repeat</keyword>
<dbReference type="InterPro" id="IPR020615">
    <property type="entry name" value="Thiolase_acyl_enz_int_AS"/>
</dbReference>
<evidence type="ECO:0000259" key="13">
    <source>
        <dbReference type="PROSITE" id="PS50853"/>
    </source>
</evidence>
<name>A0A3M6USH8_POCDA</name>
<dbReference type="PANTHER" id="PTHR23282">
    <property type="entry name" value="APICAL ENDOSOMAL GLYCOPROTEIN PRECURSOR"/>
    <property type="match status" value="1"/>
</dbReference>
<feature type="domain" description="Fibronectin type-III" evidence="13">
    <location>
        <begin position="210"/>
        <end position="306"/>
    </location>
</feature>
<dbReference type="PROSITE" id="PS00135">
    <property type="entry name" value="TRYPSIN_SER"/>
    <property type="match status" value="1"/>
</dbReference>
<feature type="compositionally biased region" description="Polar residues" evidence="9">
    <location>
        <begin position="1730"/>
        <end position="1750"/>
    </location>
</feature>
<dbReference type="SUPFAM" id="SSF49265">
    <property type="entry name" value="Fibronectin type III"/>
    <property type="match status" value="4"/>
</dbReference>
<dbReference type="FunFam" id="2.60.40.10:FF:000028">
    <property type="entry name" value="Neuronal cell adhesion molecule"/>
    <property type="match status" value="3"/>
</dbReference>
<evidence type="ECO:0000256" key="1">
    <source>
        <dbReference type="ARBA" id="ARBA00007664"/>
    </source>
</evidence>
<dbReference type="PRINTS" id="PR00722">
    <property type="entry name" value="CHYMOTRYPSIN"/>
</dbReference>
<keyword evidence="10" id="KW-0812">Transmembrane</keyword>
<keyword evidence="10" id="KW-0472">Membrane</keyword>
<dbReference type="EMBL" id="RCHS01000826">
    <property type="protein sequence ID" value="RMX56626.1"/>
    <property type="molecule type" value="Genomic_DNA"/>
</dbReference>
<dbReference type="GO" id="GO:0006508">
    <property type="term" value="P:proteolysis"/>
    <property type="evidence" value="ECO:0007669"/>
    <property type="project" value="UniProtKB-KW"/>
</dbReference>
<feature type="region of interest" description="Disordered" evidence="9">
    <location>
        <begin position="1716"/>
        <end position="1759"/>
    </location>
</feature>
<dbReference type="Gene3D" id="2.60.40.10">
    <property type="entry name" value="Immunoglobulins"/>
    <property type="match status" value="7"/>
</dbReference>
<dbReference type="STRING" id="46731.A0A3M6USH8"/>
<keyword evidence="10" id="KW-1133">Transmembrane helix</keyword>
<evidence type="ECO:0000256" key="7">
    <source>
        <dbReference type="ARBA" id="ARBA00023157"/>
    </source>
</evidence>
<dbReference type="Gene3D" id="2.60.120.290">
    <property type="entry name" value="Spermadhesin, CUB domain"/>
    <property type="match status" value="2"/>
</dbReference>
<dbReference type="PANTHER" id="PTHR23282:SF142">
    <property type="entry name" value="MAM DOMAIN-CONTAINING PROTEIN"/>
    <property type="match status" value="1"/>
</dbReference>
<dbReference type="SMART" id="SM00060">
    <property type="entry name" value="FN3"/>
    <property type="match status" value="7"/>
</dbReference>
<dbReference type="InterPro" id="IPR001254">
    <property type="entry name" value="Trypsin_dom"/>
</dbReference>
<feature type="non-terminal residue" evidence="14">
    <location>
        <position position="1"/>
    </location>
</feature>
<keyword evidence="2 8" id="KW-0645">Protease</keyword>
<dbReference type="GO" id="GO:0016747">
    <property type="term" value="F:acyltransferase activity, transferring groups other than amino-acyl groups"/>
    <property type="evidence" value="ECO:0007669"/>
    <property type="project" value="InterPro"/>
</dbReference>
<dbReference type="CDD" id="cd00063">
    <property type="entry name" value="FN3"/>
    <property type="match status" value="5"/>
</dbReference>
<gene>
    <name evidence="14" type="ORF">pdam_00002359</name>
</gene>
<protein>
    <submittedName>
        <fullName evidence="14">Uncharacterized protein</fullName>
    </submittedName>
</protein>
<feature type="region of interest" description="Disordered" evidence="9">
    <location>
        <begin position="1802"/>
        <end position="1827"/>
    </location>
</feature>
<comment type="similarity">
    <text evidence="1">Belongs to the peptidase S1 family.</text>
</comment>
<dbReference type="Pfam" id="PF00089">
    <property type="entry name" value="Trypsin"/>
    <property type="match status" value="1"/>
</dbReference>
<dbReference type="SMART" id="SM00020">
    <property type="entry name" value="Tryp_SPc"/>
    <property type="match status" value="1"/>
</dbReference>
<dbReference type="InterPro" id="IPR051560">
    <property type="entry name" value="MAM_domain-containing"/>
</dbReference>
<dbReference type="InterPro" id="IPR000859">
    <property type="entry name" value="CUB_dom"/>
</dbReference>
<dbReference type="CDD" id="cd00190">
    <property type="entry name" value="Tryp_SPc"/>
    <property type="match status" value="1"/>
</dbReference>
<evidence type="ECO:0000256" key="5">
    <source>
        <dbReference type="ARBA" id="ARBA00022801"/>
    </source>
</evidence>
<keyword evidence="3" id="KW-0808">Transferase</keyword>
<dbReference type="InterPro" id="IPR003961">
    <property type="entry name" value="FN3_dom"/>
</dbReference>
<keyword evidence="6 8" id="KW-0720">Serine protease</keyword>
<dbReference type="Pfam" id="PF00629">
    <property type="entry name" value="MAM"/>
    <property type="match status" value="2"/>
</dbReference>
<dbReference type="SUPFAM" id="SSF49854">
    <property type="entry name" value="Spermadhesin, CUB domain"/>
    <property type="match status" value="2"/>
</dbReference>
<accession>A0A3M6USH8</accession>
<dbReference type="InterPro" id="IPR033116">
    <property type="entry name" value="TRYPSIN_SER"/>
</dbReference>
<feature type="transmembrane region" description="Helical" evidence="10">
    <location>
        <begin position="2038"/>
        <end position="2060"/>
    </location>
</feature>
<evidence type="ECO:0000256" key="3">
    <source>
        <dbReference type="ARBA" id="ARBA00022679"/>
    </source>
</evidence>
<evidence type="ECO:0000256" key="10">
    <source>
        <dbReference type="SAM" id="Phobius"/>
    </source>
</evidence>
<dbReference type="InterPro" id="IPR035914">
    <property type="entry name" value="Sperma_CUB_dom_sf"/>
</dbReference>
<dbReference type="Gene3D" id="2.40.10.10">
    <property type="entry name" value="Trypsin-like serine proteases"/>
    <property type="match status" value="1"/>
</dbReference>
<feature type="domain" description="Fibronectin type-III" evidence="13">
    <location>
        <begin position="1054"/>
        <end position="1148"/>
    </location>
</feature>